<evidence type="ECO:0000313" key="4">
    <source>
        <dbReference type="EMBL" id="HIR41512.1"/>
    </source>
</evidence>
<dbReference type="InterPro" id="IPR000086">
    <property type="entry name" value="NUDIX_hydrolase_dom"/>
</dbReference>
<evidence type="ECO:0000256" key="2">
    <source>
        <dbReference type="ARBA" id="ARBA00022801"/>
    </source>
</evidence>
<dbReference type="GO" id="GO:0019693">
    <property type="term" value="P:ribose phosphate metabolic process"/>
    <property type="evidence" value="ECO:0007669"/>
    <property type="project" value="TreeGrafter"/>
</dbReference>
<comment type="caution">
    <text evidence="4">The sequence shown here is derived from an EMBL/GenBank/DDBJ whole genome shotgun (WGS) entry which is preliminary data.</text>
</comment>
<dbReference type="GO" id="GO:0016787">
    <property type="term" value="F:hydrolase activity"/>
    <property type="evidence" value="ECO:0007669"/>
    <property type="project" value="UniProtKB-KW"/>
</dbReference>
<feature type="domain" description="Nudix hydrolase" evidence="3">
    <location>
        <begin position="39"/>
        <end position="168"/>
    </location>
</feature>
<dbReference type="GO" id="GO:0005829">
    <property type="term" value="C:cytosol"/>
    <property type="evidence" value="ECO:0007669"/>
    <property type="project" value="TreeGrafter"/>
</dbReference>
<dbReference type="GO" id="GO:0006753">
    <property type="term" value="P:nucleoside phosphate metabolic process"/>
    <property type="evidence" value="ECO:0007669"/>
    <property type="project" value="TreeGrafter"/>
</dbReference>
<accession>A0A9D1AJE9</accession>
<name>A0A9D1AJE9_9FIRM</name>
<dbReference type="Pfam" id="PF00293">
    <property type="entry name" value="NUDIX"/>
    <property type="match status" value="1"/>
</dbReference>
<evidence type="ECO:0000259" key="3">
    <source>
        <dbReference type="PROSITE" id="PS51462"/>
    </source>
</evidence>
<dbReference type="SUPFAM" id="SSF55811">
    <property type="entry name" value="Nudix"/>
    <property type="match status" value="1"/>
</dbReference>
<dbReference type="PANTHER" id="PTHR11839">
    <property type="entry name" value="UDP/ADP-SUGAR PYROPHOSPHATASE"/>
    <property type="match status" value="1"/>
</dbReference>
<evidence type="ECO:0000256" key="1">
    <source>
        <dbReference type="ARBA" id="ARBA00001946"/>
    </source>
</evidence>
<reference evidence="4" key="1">
    <citation type="submission" date="2020-10" db="EMBL/GenBank/DDBJ databases">
        <authorList>
            <person name="Gilroy R."/>
        </authorList>
    </citation>
    <scope>NUCLEOTIDE SEQUENCE</scope>
    <source>
        <strain evidence="4">CHK184-25365</strain>
    </source>
</reference>
<sequence length="178" mass="20199">MEHKEEKIGGELIYQGSIIRVEKHTVRMEDGSTALREMVYHPGGVNVVALTPDNQVYMVRQYRYPFGRMLLETPAGKLSPGEDPEVCGRRELEEETGMVAEKFRFLGEFYPTVGYDTEVIYLYLATSLTATHQHLDPDEFLDVERFPLSQVVDWVMDGTIQDGKTQAAILKTARLLGI</sequence>
<dbReference type="Proteomes" id="UP000886749">
    <property type="component" value="Unassembled WGS sequence"/>
</dbReference>
<keyword evidence="2 4" id="KW-0378">Hydrolase</keyword>
<reference evidence="4" key="2">
    <citation type="journal article" date="2021" name="PeerJ">
        <title>Extensive microbial diversity within the chicken gut microbiome revealed by metagenomics and culture.</title>
        <authorList>
            <person name="Gilroy R."/>
            <person name="Ravi A."/>
            <person name="Getino M."/>
            <person name="Pursley I."/>
            <person name="Horton D.L."/>
            <person name="Alikhan N.F."/>
            <person name="Baker D."/>
            <person name="Gharbi K."/>
            <person name="Hall N."/>
            <person name="Watson M."/>
            <person name="Adriaenssens E.M."/>
            <person name="Foster-Nyarko E."/>
            <person name="Jarju S."/>
            <person name="Secka A."/>
            <person name="Antonio M."/>
            <person name="Oren A."/>
            <person name="Chaudhuri R.R."/>
            <person name="La Ragione R."/>
            <person name="Hildebrand F."/>
            <person name="Pallen M.J."/>
        </authorList>
    </citation>
    <scope>NUCLEOTIDE SEQUENCE</scope>
    <source>
        <strain evidence="4">CHK184-25365</strain>
    </source>
</reference>
<dbReference type="AlphaFoldDB" id="A0A9D1AJE9"/>
<dbReference type="EMBL" id="DVGY01000153">
    <property type="protein sequence ID" value="HIR41512.1"/>
    <property type="molecule type" value="Genomic_DNA"/>
</dbReference>
<gene>
    <name evidence="4" type="ORF">IAB36_06780</name>
</gene>
<evidence type="ECO:0000313" key="5">
    <source>
        <dbReference type="Proteomes" id="UP000886749"/>
    </source>
</evidence>
<comment type="cofactor">
    <cofactor evidence="1">
        <name>Mg(2+)</name>
        <dbReference type="ChEBI" id="CHEBI:18420"/>
    </cofactor>
</comment>
<organism evidence="4 5">
    <name type="scientific">Candidatus Egerieicola pullicola</name>
    <dbReference type="NCBI Taxonomy" id="2840775"/>
    <lineage>
        <taxon>Bacteria</taxon>
        <taxon>Bacillati</taxon>
        <taxon>Bacillota</taxon>
        <taxon>Clostridia</taxon>
        <taxon>Eubacteriales</taxon>
        <taxon>Oscillospiraceae</taxon>
        <taxon>Oscillospiraceae incertae sedis</taxon>
        <taxon>Candidatus Egerieicola</taxon>
    </lineage>
</organism>
<dbReference type="InterPro" id="IPR015797">
    <property type="entry name" value="NUDIX_hydrolase-like_dom_sf"/>
</dbReference>
<dbReference type="PROSITE" id="PS51462">
    <property type="entry name" value="NUDIX"/>
    <property type="match status" value="1"/>
</dbReference>
<dbReference type="PANTHER" id="PTHR11839:SF18">
    <property type="entry name" value="NUDIX HYDROLASE DOMAIN-CONTAINING PROTEIN"/>
    <property type="match status" value="1"/>
</dbReference>
<dbReference type="Gene3D" id="3.90.79.10">
    <property type="entry name" value="Nucleoside Triphosphate Pyrophosphohydrolase"/>
    <property type="match status" value="1"/>
</dbReference>
<protein>
    <submittedName>
        <fullName evidence="4">NUDIX hydrolase</fullName>
    </submittedName>
</protein>
<proteinExistence type="predicted"/>